<evidence type="ECO:0000313" key="1">
    <source>
        <dbReference type="EMBL" id="THH32427.1"/>
    </source>
</evidence>
<proteinExistence type="predicted"/>
<evidence type="ECO:0000313" key="2">
    <source>
        <dbReference type="Proteomes" id="UP000308730"/>
    </source>
</evidence>
<keyword evidence="2" id="KW-1185">Reference proteome</keyword>
<gene>
    <name evidence="1" type="ORF">EUX98_g1764</name>
</gene>
<reference evidence="1 2" key="1">
    <citation type="submission" date="2019-02" db="EMBL/GenBank/DDBJ databases">
        <title>Genome sequencing of the rare red list fungi Antrodiella citrinella (Flaviporus citrinellus).</title>
        <authorList>
            <person name="Buettner E."/>
            <person name="Kellner H."/>
        </authorList>
    </citation>
    <scope>NUCLEOTIDE SEQUENCE [LARGE SCALE GENOMIC DNA]</scope>
    <source>
        <strain evidence="1 2">DSM 108506</strain>
    </source>
</reference>
<dbReference type="OrthoDB" id="2717234at2759"/>
<sequence>MGFDNAYEEIHDPTRVEQWRIQPGTFIAFELDTEFVADRLEASCEAYPELLGKEAVRDVRVFPKGRYLGLVLWSHTYTVDASEDMGESLDDGEGSDGLEGAEVVEELVVNFVSPTPPPAPHQSRCVPIGTFASGSEHAPLQTTTLFPFPGMLQWTTFGTRLEVRSVCDSALHFKLKEDEFERFDERVADDYRASISKRLTQGCKDAEDEAIETLKVPTYTLPAKIWRDVREARRSSSLASAQGPCSLKEAGKSGVMHPVSFAEEVEALSRLIANYDAACCDALDSSVA</sequence>
<comment type="caution">
    <text evidence="1">The sequence shown here is derived from an EMBL/GenBank/DDBJ whole genome shotgun (WGS) entry which is preliminary data.</text>
</comment>
<accession>A0A4S4N2Z4</accession>
<dbReference type="Proteomes" id="UP000308730">
    <property type="component" value="Unassembled WGS sequence"/>
</dbReference>
<protein>
    <submittedName>
        <fullName evidence="1">Uncharacterized protein</fullName>
    </submittedName>
</protein>
<organism evidence="1 2">
    <name type="scientific">Antrodiella citrinella</name>
    <dbReference type="NCBI Taxonomy" id="2447956"/>
    <lineage>
        <taxon>Eukaryota</taxon>
        <taxon>Fungi</taxon>
        <taxon>Dikarya</taxon>
        <taxon>Basidiomycota</taxon>
        <taxon>Agaricomycotina</taxon>
        <taxon>Agaricomycetes</taxon>
        <taxon>Polyporales</taxon>
        <taxon>Steccherinaceae</taxon>
        <taxon>Antrodiella</taxon>
    </lineage>
</organism>
<dbReference type="EMBL" id="SGPM01000022">
    <property type="protein sequence ID" value="THH32427.1"/>
    <property type="molecule type" value="Genomic_DNA"/>
</dbReference>
<dbReference type="AlphaFoldDB" id="A0A4S4N2Z4"/>
<name>A0A4S4N2Z4_9APHY</name>